<keyword evidence="3" id="KW-0677">Repeat</keyword>
<feature type="domain" description="EGF-like" evidence="8">
    <location>
        <begin position="115"/>
        <end position="150"/>
    </location>
</feature>
<evidence type="ECO:0000256" key="7">
    <source>
        <dbReference type="SAM" id="Phobius"/>
    </source>
</evidence>
<feature type="disulfide bond" evidence="6">
    <location>
        <begin position="178"/>
        <end position="187"/>
    </location>
</feature>
<keyword evidence="2" id="KW-0732">Signal</keyword>
<sequence>TPCEQLRCLNGGYCIQPATKTTLAYCNCPSQYSGYRCEQPVDPCLSYQCHHGTCQKDRSNQPYCACNDGYVGSRCENQIDPCSKATCNFGRCKAERSVVICICNQGYTGRNCLTPIDACTRVSCNYGRCVNEGASYRCQCDPGYEGSVCDRQIDLCASFTCYNGGRCHLDGHRPLCQCNPGYEGSACDRQIDPCASFTCYNGGRCLLHEQQPTCECTLGYRGSDCYEIEVVDPCLRFDCYGGSCMNDRGTARCICPTGRSGSRCQDDICTLYPCANNGQCVPESGTRRCICQAPYHGDDCRDYTAPDPCSNIYCGSGECRNGICECYGGYTGSQCEIPPIAANLCADVNCNYGSCEDGVCSCPKDYTGTFCETPITTPPPGPLVVTTIRVPLTPIVAITGPKNAALVDYGRSLSSRAGPIGWILALIAGLLLIGIALAFLARNCVPKPIPPVPRPVSVVIPGTSNATQTETQNLLRASDTLETTRIEETREIVREYGVMDNATGLFTSYPTMSSRHGDFARDNQQQQTSTDYTQQRFIETDYHPPPVADFGYVIGEVVDGYRDTYETWDGACGGACGYSMNAMDGCFQTDYEFSNINSISMTPNGKYAIVGQSQGPPQIWNAVNGQLVSSMQGTCANCIKVELACNGTLLVGLAGDGIDIQTRILQMWDVNTGKSVQLTHQIKCATFVLSNNSSNLIMAGNQKFGRGISVGVLDLSNSELTKEIKSDTNQCYGGTPSFIGLTPDERYAIVGCPTGSASTNYVVFDLTTPHELITCICVSTNQLVGTGSRDETICLWRMQTGQIASNMPVNMTPLDIHMAAHNRTIVAIGEKDNERQLLMLRIASLPR</sequence>
<dbReference type="SUPFAM" id="SSF57184">
    <property type="entry name" value="Growth factor receptor domain"/>
    <property type="match status" value="1"/>
</dbReference>
<dbReference type="InterPro" id="IPR001881">
    <property type="entry name" value="EGF-like_Ca-bd_dom"/>
</dbReference>
<feature type="disulfide bond" evidence="6">
    <location>
        <begin position="140"/>
        <end position="149"/>
    </location>
</feature>
<keyword evidence="7" id="KW-0472">Membrane</keyword>
<dbReference type="PANTHER" id="PTHR45836:SF23">
    <property type="entry name" value="NEUROGENIC LOCUS NOTCH HOMOLOG PROTEIN 1"/>
    <property type="match status" value="1"/>
</dbReference>
<dbReference type="Gene3D" id="2.10.25.10">
    <property type="entry name" value="Laminin"/>
    <property type="match status" value="8"/>
</dbReference>
<evidence type="ECO:0000259" key="8">
    <source>
        <dbReference type="PROSITE" id="PS50026"/>
    </source>
</evidence>
<proteinExistence type="predicted"/>
<feature type="disulfide bond" evidence="6">
    <location>
        <begin position="291"/>
        <end position="300"/>
    </location>
</feature>
<dbReference type="GO" id="GO:0009986">
    <property type="term" value="C:cell surface"/>
    <property type="evidence" value="ECO:0007669"/>
    <property type="project" value="TreeGrafter"/>
</dbReference>
<dbReference type="PROSITE" id="PS01186">
    <property type="entry name" value="EGF_2"/>
    <property type="match status" value="7"/>
</dbReference>
<dbReference type="InterPro" id="IPR036322">
    <property type="entry name" value="WD40_repeat_dom_sf"/>
</dbReference>
<feature type="disulfide bond" evidence="6">
    <location>
        <begin position="119"/>
        <end position="129"/>
    </location>
</feature>
<dbReference type="GO" id="GO:0043235">
    <property type="term" value="C:receptor complex"/>
    <property type="evidence" value="ECO:0007669"/>
    <property type="project" value="TreeGrafter"/>
</dbReference>
<dbReference type="GO" id="GO:0007411">
    <property type="term" value="P:axon guidance"/>
    <property type="evidence" value="ECO:0007669"/>
    <property type="project" value="TreeGrafter"/>
</dbReference>
<evidence type="ECO:0000313" key="9">
    <source>
        <dbReference type="EMBL" id="CAF4205152.1"/>
    </source>
</evidence>
<feature type="disulfide bond" evidence="6">
    <location>
        <begin position="216"/>
        <end position="225"/>
    </location>
</feature>
<feature type="disulfide bond" evidence="6">
    <location>
        <begin position="44"/>
        <end position="54"/>
    </location>
</feature>
<evidence type="ECO:0000256" key="3">
    <source>
        <dbReference type="ARBA" id="ARBA00022737"/>
    </source>
</evidence>
<feature type="domain" description="EGF-like" evidence="8">
    <location>
        <begin position="190"/>
        <end position="226"/>
    </location>
</feature>
<dbReference type="Pfam" id="PF00008">
    <property type="entry name" value="EGF"/>
    <property type="match status" value="2"/>
</dbReference>
<dbReference type="InterPro" id="IPR051355">
    <property type="entry name" value="Notch/Slit_guidance"/>
</dbReference>
<dbReference type="InterPro" id="IPR000152">
    <property type="entry name" value="EGF-type_Asp/Asn_hydroxyl_site"/>
</dbReference>
<organism evidence="9 10">
    <name type="scientific">Rotaria magnacalcarata</name>
    <dbReference type="NCBI Taxonomy" id="392030"/>
    <lineage>
        <taxon>Eukaryota</taxon>
        <taxon>Metazoa</taxon>
        <taxon>Spiralia</taxon>
        <taxon>Gnathifera</taxon>
        <taxon>Rotifera</taxon>
        <taxon>Eurotatoria</taxon>
        <taxon>Bdelloidea</taxon>
        <taxon>Philodinida</taxon>
        <taxon>Philodinidae</taxon>
        <taxon>Rotaria</taxon>
    </lineage>
</organism>
<name>A0A820BQV3_9BILA</name>
<feature type="domain" description="EGF-like" evidence="8">
    <location>
        <begin position="40"/>
        <end position="76"/>
    </location>
</feature>
<feature type="domain" description="EGF-like" evidence="8">
    <location>
        <begin position="78"/>
        <end position="113"/>
    </location>
</feature>
<dbReference type="InterPro" id="IPR009030">
    <property type="entry name" value="Growth_fac_rcpt_cys_sf"/>
</dbReference>
<keyword evidence="1 6" id="KW-0245">EGF-like domain</keyword>
<feature type="disulfide bond" evidence="6">
    <location>
        <begin position="28"/>
        <end position="37"/>
    </location>
</feature>
<dbReference type="GO" id="GO:0005509">
    <property type="term" value="F:calcium ion binding"/>
    <property type="evidence" value="ECO:0007669"/>
    <property type="project" value="InterPro"/>
</dbReference>
<dbReference type="PROSITE" id="PS50026">
    <property type="entry name" value="EGF_3"/>
    <property type="match status" value="7"/>
</dbReference>
<evidence type="ECO:0000313" key="10">
    <source>
        <dbReference type="Proteomes" id="UP000663866"/>
    </source>
</evidence>
<dbReference type="InterPro" id="IPR015943">
    <property type="entry name" value="WD40/YVTN_repeat-like_dom_sf"/>
</dbReference>
<dbReference type="SUPFAM" id="SSF57196">
    <property type="entry name" value="EGF/Laminin"/>
    <property type="match status" value="4"/>
</dbReference>
<feature type="transmembrane region" description="Helical" evidence="7">
    <location>
        <begin position="420"/>
        <end position="441"/>
    </location>
</feature>
<dbReference type="AlphaFoldDB" id="A0A820BQV3"/>
<keyword evidence="4 6" id="KW-1015">Disulfide bond</keyword>
<feature type="domain" description="EGF-like" evidence="8">
    <location>
        <begin position="152"/>
        <end position="188"/>
    </location>
</feature>
<reference evidence="9" key="1">
    <citation type="submission" date="2021-02" db="EMBL/GenBank/DDBJ databases">
        <authorList>
            <person name="Nowell W R."/>
        </authorList>
    </citation>
    <scope>NUCLEOTIDE SEQUENCE</scope>
</reference>
<evidence type="ECO:0000256" key="1">
    <source>
        <dbReference type="ARBA" id="ARBA00022536"/>
    </source>
</evidence>
<dbReference type="Gene3D" id="2.130.10.10">
    <property type="entry name" value="YVTN repeat-like/Quinoprotein amine dehydrogenase"/>
    <property type="match status" value="1"/>
</dbReference>
<comment type="caution">
    <text evidence="6">Lacks conserved residue(s) required for the propagation of feature annotation.</text>
</comment>
<keyword evidence="7" id="KW-0812">Transmembrane</keyword>
<dbReference type="InterPro" id="IPR000742">
    <property type="entry name" value="EGF"/>
</dbReference>
<comment type="caution">
    <text evidence="9">The sequence shown here is derived from an EMBL/GenBank/DDBJ whole genome shotgun (WGS) entry which is preliminary data.</text>
</comment>
<gene>
    <name evidence="9" type="ORF">OVN521_LOCUS26606</name>
</gene>
<dbReference type="SMART" id="SM00179">
    <property type="entry name" value="EGF_CA"/>
    <property type="match status" value="7"/>
</dbReference>
<evidence type="ECO:0000256" key="2">
    <source>
        <dbReference type="ARBA" id="ARBA00022729"/>
    </source>
</evidence>
<feature type="non-terminal residue" evidence="9">
    <location>
        <position position="847"/>
    </location>
</feature>
<feature type="domain" description="EGF-like" evidence="8">
    <location>
        <begin position="1"/>
        <end position="38"/>
    </location>
</feature>
<feature type="disulfide bond" evidence="6">
    <location>
        <begin position="66"/>
        <end position="75"/>
    </location>
</feature>
<keyword evidence="10" id="KW-1185">Reference proteome</keyword>
<keyword evidence="7" id="KW-1133">Transmembrane helix</keyword>
<dbReference type="PANTHER" id="PTHR45836">
    <property type="entry name" value="SLIT HOMOLOG"/>
    <property type="match status" value="1"/>
</dbReference>
<dbReference type="Proteomes" id="UP000663866">
    <property type="component" value="Unassembled WGS sequence"/>
</dbReference>
<accession>A0A820BQV3</accession>
<dbReference type="GO" id="GO:0007219">
    <property type="term" value="P:Notch signaling pathway"/>
    <property type="evidence" value="ECO:0007669"/>
    <property type="project" value="TreeGrafter"/>
</dbReference>
<dbReference type="SMART" id="SM00181">
    <property type="entry name" value="EGF"/>
    <property type="match status" value="10"/>
</dbReference>
<feature type="disulfide bond" evidence="6">
    <location>
        <begin position="103"/>
        <end position="112"/>
    </location>
</feature>
<dbReference type="GO" id="GO:0005886">
    <property type="term" value="C:plasma membrane"/>
    <property type="evidence" value="ECO:0007669"/>
    <property type="project" value="TreeGrafter"/>
</dbReference>
<dbReference type="CDD" id="cd00054">
    <property type="entry name" value="EGF_CA"/>
    <property type="match status" value="1"/>
</dbReference>
<keyword evidence="5" id="KW-0325">Glycoprotein</keyword>
<evidence type="ECO:0000256" key="6">
    <source>
        <dbReference type="PROSITE-ProRule" id="PRU00076"/>
    </source>
</evidence>
<feature type="disulfide bond" evidence="6">
    <location>
        <begin position="82"/>
        <end position="92"/>
    </location>
</feature>
<dbReference type="PROSITE" id="PS00010">
    <property type="entry name" value="ASX_HYDROXYL"/>
    <property type="match status" value="1"/>
</dbReference>
<protein>
    <recommendedName>
        <fullName evidence="8">EGF-like domain-containing protein</fullName>
    </recommendedName>
</protein>
<feature type="domain" description="EGF-like" evidence="8">
    <location>
        <begin position="265"/>
        <end position="301"/>
    </location>
</feature>
<dbReference type="SUPFAM" id="SSF50978">
    <property type="entry name" value="WD40 repeat-like"/>
    <property type="match status" value="1"/>
</dbReference>
<evidence type="ECO:0000256" key="5">
    <source>
        <dbReference type="ARBA" id="ARBA00023180"/>
    </source>
</evidence>
<evidence type="ECO:0000256" key="4">
    <source>
        <dbReference type="ARBA" id="ARBA00023157"/>
    </source>
</evidence>
<dbReference type="EMBL" id="CAJOBG010007043">
    <property type="protein sequence ID" value="CAF4205152.1"/>
    <property type="molecule type" value="Genomic_DNA"/>
</dbReference>
<dbReference type="PROSITE" id="PS00022">
    <property type="entry name" value="EGF_1"/>
    <property type="match status" value="7"/>
</dbReference>